<dbReference type="PANTHER" id="PTHR11014">
    <property type="entry name" value="PEPTIDASE M20 FAMILY MEMBER"/>
    <property type="match status" value="1"/>
</dbReference>
<dbReference type="SUPFAM" id="SSF53187">
    <property type="entry name" value="Zn-dependent exopeptidases"/>
    <property type="match status" value="1"/>
</dbReference>
<evidence type="ECO:0000313" key="6">
    <source>
        <dbReference type="Proteomes" id="UP001314263"/>
    </source>
</evidence>
<gene>
    <name evidence="5" type="ORF">CVIRNUC_005218</name>
</gene>
<dbReference type="InterPro" id="IPR036264">
    <property type="entry name" value="Bact_exopeptidase_dim_dom"/>
</dbReference>
<dbReference type="Gene3D" id="3.40.630.10">
    <property type="entry name" value="Zn peptidases"/>
    <property type="match status" value="1"/>
</dbReference>
<dbReference type="NCBIfam" id="TIGR01891">
    <property type="entry name" value="amidohydrolases"/>
    <property type="match status" value="1"/>
</dbReference>
<evidence type="ECO:0000256" key="2">
    <source>
        <dbReference type="ARBA" id="ARBA00022801"/>
    </source>
</evidence>
<dbReference type="GO" id="GO:0046872">
    <property type="term" value="F:metal ion binding"/>
    <property type="evidence" value="ECO:0007669"/>
    <property type="project" value="UniProtKB-KW"/>
</dbReference>
<dbReference type="PIRSF" id="PIRSF005962">
    <property type="entry name" value="Pept_M20D_amidohydro"/>
    <property type="match status" value="1"/>
</dbReference>
<keyword evidence="3" id="KW-0479">Metal-binding</keyword>
<dbReference type="EMBL" id="CAUYUE010000006">
    <property type="protein sequence ID" value="CAK0780909.1"/>
    <property type="molecule type" value="Genomic_DNA"/>
</dbReference>
<name>A0AAV1I6S6_9CHLO</name>
<dbReference type="SUPFAM" id="SSF55031">
    <property type="entry name" value="Bacterial exopeptidase dimerisation domain"/>
    <property type="match status" value="1"/>
</dbReference>
<feature type="binding site" evidence="3">
    <location>
        <position position="291"/>
    </location>
    <ligand>
        <name>Mn(2+)</name>
        <dbReference type="ChEBI" id="CHEBI:29035"/>
        <label>2</label>
    </ligand>
</feature>
<feature type="binding site" evidence="3">
    <location>
        <position position="84"/>
    </location>
    <ligand>
        <name>Mn(2+)</name>
        <dbReference type="ChEBI" id="CHEBI:29035"/>
        <label>2</label>
    </ligand>
</feature>
<reference evidence="5 6" key="1">
    <citation type="submission" date="2023-10" db="EMBL/GenBank/DDBJ databases">
        <authorList>
            <person name="Maclean D."/>
            <person name="Macfadyen A."/>
        </authorList>
    </citation>
    <scope>NUCLEOTIDE SEQUENCE [LARGE SCALE GENOMIC DNA]</scope>
</reference>
<comment type="caution">
    <text evidence="5">The sequence shown here is derived from an EMBL/GenBank/DDBJ whole genome shotgun (WGS) entry which is preliminary data.</text>
</comment>
<dbReference type="InterPro" id="IPR017439">
    <property type="entry name" value="Amidohydrolase"/>
</dbReference>
<proteinExistence type="inferred from homology"/>
<keyword evidence="3" id="KW-0464">Manganese</keyword>
<dbReference type="Pfam" id="PF01546">
    <property type="entry name" value="Peptidase_M20"/>
    <property type="match status" value="1"/>
</dbReference>
<dbReference type="PANTHER" id="PTHR11014:SF62">
    <property type="entry name" value="IAA-AMINO ACID HYDROLASE ILR1-LIKE 6"/>
    <property type="match status" value="1"/>
</dbReference>
<evidence type="ECO:0000313" key="5">
    <source>
        <dbReference type="EMBL" id="CAK0780909.1"/>
    </source>
</evidence>
<dbReference type="FunFam" id="3.30.70.360:FF:000001">
    <property type="entry name" value="N-acetyldiaminopimelate deacetylase"/>
    <property type="match status" value="1"/>
</dbReference>
<keyword evidence="2" id="KW-0378">Hydrolase</keyword>
<feature type="binding site" evidence="3">
    <location>
        <position position="26"/>
    </location>
    <ligand>
        <name>Mn(2+)</name>
        <dbReference type="ChEBI" id="CHEBI:29035"/>
        <label>2</label>
    </ligand>
</feature>
<feature type="binding site" evidence="3">
    <location>
        <position position="60"/>
    </location>
    <ligand>
        <name>Mn(2+)</name>
        <dbReference type="ChEBI" id="CHEBI:29035"/>
        <label>2</label>
    </ligand>
</feature>
<dbReference type="GO" id="GO:0016787">
    <property type="term" value="F:hydrolase activity"/>
    <property type="evidence" value="ECO:0007669"/>
    <property type="project" value="UniProtKB-KW"/>
</dbReference>
<dbReference type="InterPro" id="IPR011650">
    <property type="entry name" value="Peptidase_M20_dimer"/>
</dbReference>
<keyword evidence="6" id="KW-1185">Reference proteome</keyword>
<protein>
    <recommendedName>
        <fullName evidence="4">Peptidase M20 dimerisation domain-containing protein</fullName>
    </recommendedName>
</protein>
<dbReference type="Gene3D" id="3.30.70.360">
    <property type="match status" value="1"/>
</dbReference>
<evidence type="ECO:0000256" key="1">
    <source>
        <dbReference type="ARBA" id="ARBA00006153"/>
    </source>
</evidence>
<dbReference type="AlphaFoldDB" id="A0AAV1I6S6"/>
<comment type="cofactor">
    <cofactor evidence="3">
        <name>Mn(2+)</name>
        <dbReference type="ChEBI" id="CHEBI:29035"/>
    </cofactor>
    <text evidence="3">The Mn(2+) ion enhances activity.</text>
</comment>
<sequence length="329" mass="35127">MLCLSLSRQESPSGARRLARCMRVGHDAHVTQLLGAARILKQHEVELKGTVRLIFQPAEEGGAGGELMVQEGALEGVESIFGLHVWPFIPSGTLASRAGPLMGACQQFQVTIKGLGGHAAMPHTVIDPIVASSHVIIALQALVSRETSPLGTAVVSVTKQAAGEGAYNVIPASASFGGTIRSLSHDHLMRLKRRMNEVAHNVAVALQCTADIDWLEDTEKYYPPTVNDKGAYQFAVQVGRSLLGDPDKFYEDYEPTLGGEDFSFYGQAGVPAAFVFLGIRNETAGAVHGVHTPQFTLDEEVLQTGAAYLASLAAQFLDRQAATGAHQEL</sequence>
<feature type="domain" description="Peptidase M20 dimerisation" evidence="4">
    <location>
        <begin position="108"/>
        <end position="202"/>
    </location>
</feature>
<dbReference type="InterPro" id="IPR002933">
    <property type="entry name" value="Peptidase_M20"/>
</dbReference>
<comment type="similarity">
    <text evidence="1">Belongs to the peptidase M20 family.</text>
</comment>
<organism evidence="5 6">
    <name type="scientific">Coccomyxa viridis</name>
    <dbReference type="NCBI Taxonomy" id="1274662"/>
    <lineage>
        <taxon>Eukaryota</taxon>
        <taxon>Viridiplantae</taxon>
        <taxon>Chlorophyta</taxon>
        <taxon>core chlorophytes</taxon>
        <taxon>Trebouxiophyceae</taxon>
        <taxon>Trebouxiophyceae incertae sedis</taxon>
        <taxon>Coccomyxaceae</taxon>
        <taxon>Coccomyxa</taxon>
    </lineage>
</organism>
<accession>A0AAV1I6S6</accession>
<dbReference type="Pfam" id="PF07687">
    <property type="entry name" value="M20_dimer"/>
    <property type="match status" value="1"/>
</dbReference>
<evidence type="ECO:0000259" key="4">
    <source>
        <dbReference type="Pfam" id="PF07687"/>
    </source>
</evidence>
<evidence type="ECO:0000256" key="3">
    <source>
        <dbReference type="PIRSR" id="PIRSR005962-1"/>
    </source>
</evidence>
<dbReference type="Proteomes" id="UP001314263">
    <property type="component" value="Unassembled WGS sequence"/>
</dbReference>